<gene>
    <name evidence="1" type="ORF">LXN57_32365</name>
</gene>
<evidence type="ECO:0000313" key="2">
    <source>
        <dbReference type="Proteomes" id="UP001523216"/>
    </source>
</evidence>
<name>A0ABT0Y8A3_9ACTN</name>
<organism evidence="1 2">
    <name type="scientific">Paractinoplanes hotanensis</name>
    <dbReference type="NCBI Taxonomy" id="2906497"/>
    <lineage>
        <taxon>Bacteria</taxon>
        <taxon>Bacillati</taxon>
        <taxon>Actinomycetota</taxon>
        <taxon>Actinomycetes</taxon>
        <taxon>Micromonosporales</taxon>
        <taxon>Micromonosporaceae</taxon>
        <taxon>Paractinoplanes</taxon>
    </lineage>
</organism>
<dbReference type="RefSeq" id="WP_251801989.1">
    <property type="nucleotide sequence ID" value="NZ_JAMQOL010000047.1"/>
</dbReference>
<accession>A0ABT0Y8A3</accession>
<dbReference type="EMBL" id="JAMQOL010000047">
    <property type="protein sequence ID" value="MCM4082272.1"/>
    <property type="molecule type" value="Genomic_DNA"/>
</dbReference>
<protein>
    <submittedName>
        <fullName evidence="1">Uncharacterized protein</fullName>
    </submittedName>
</protein>
<comment type="caution">
    <text evidence="1">The sequence shown here is derived from an EMBL/GenBank/DDBJ whole genome shotgun (WGS) entry which is preliminary data.</text>
</comment>
<evidence type="ECO:0000313" key="1">
    <source>
        <dbReference type="EMBL" id="MCM4082272.1"/>
    </source>
</evidence>
<keyword evidence="2" id="KW-1185">Reference proteome</keyword>
<proteinExistence type="predicted"/>
<reference evidence="1 2" key="1">
    <citation type="submission" date="2022-06" db="EMBL/GenBank/DDBJ databases">
        <title>Actinoplanes abujensis sp. nov., isolated from Nigerian arid soil.</title>
        <authorList>
            <person name="Ding P."/>
        </authorList>
    </citation>
    <scope>NUCLEOTIDE SEQUENCE [LARGE SCALE GENOMIC DNA]</scope>
    <source>
        <strain evidence="2">TRM88002</strain>
    </source>
</reference>
<sequence length="181" mass="20760">MGVDPEQDLRRLREQALTDIGRWSSRTPIRSAVYHLTRGRIDQRPRYNVTQLPTLPTPWQDTDSGRYFGWRCRQANLYGELAFVVEYIVCPYCGIGWADRPYTVEEFQRNGLAAAGLEALRAEHPTVAWYTGSGHMNDAKAFWAAVGDGVPGGYCPRDLCRHVARHGGLLPRWQWERLDQR</sequence>
<dbReference type="Proteomes" id="UP001523216">
    <property type="component" value="Unassembled WGS sequence"/>
</dbReference>